<evidence type="ECO:0000313" key="3">
    <source>
        <dbReference type="Proteomes" id="UP000824280"/>
    </source>
</evidence>
<keyword evidence="3" id="KW-1185">Reference proteome</keyword>
<keyword evidence="1" id="KW-1133">Transmembrane helix</keyword>
<accession>A0ABX8ZLA5</accession>
<proteinExistence type="predicted"/>
<feature type="transmembrane region" description="Helical" evidence="1">
    <location>
        <begin position="203"/>
        <end position="222"/>
    </location>
</feature>
<dbReference type="EMBL" id="CP081297">
    <property type="protein sequence ID" value="QZD87978.1"/>
    <property type="molecule type" value="Genomic_DNA"/>
</dbReference>
<dbReference type="Gene3D" id="1.20.1530.20">
    <property type="match status" value="1"/>
</dbReference>
<feature type="transmembrane region" description="Helical" evidence="1">
    <location>
        <begin position="68"/>
        <end position="87"/>
    </location>
</feature>
<evidence type="ECO:0000256" key="1">
    <source>
        <dbReference type="SAM" id="Phobius"/>
    </source>
</evidence>
<gene>
    <name evidence="2" type="ORF">K3166_04655</name>
</gene>
<evidence type="ECO:0000313" key="2">
    <source>
        <dbReference type="EMBL" id="QZD87978.1"/>
    </source>
</evidence>
<dbReference type="PANTHER" id="PTHR18640:SF5">
    <property type="entry name" value="SODIUM_BILE ACID COTRANSPORTER 7"/>
    <property type="match status" value="1"/>
</dbReference>
<feature type="transmembrane region" description="Helical" evidence="1">
    <location>
        <begin position="39"/>
        <end position="56"/>
    </location>
</feature>
<name>A0ABX8ZLA5_9SPHN</name>
<dbReference type="PANTHER" id="PTHR18640">
    <property type="entry name" value="SOLUTE CARRIER FAMILY 10 MEMBER 7"/>
    <property type="match status" value="1"/>
</dbReference>
<keyword evidence="1" id="KW-0812">Transmembrane</keyword>
<feature type="transmembrane region" description="Helical" evidence="1">
    <location>
        <begin position="93"/>
        <end position="113"/>
    </location>
</feature>
<keyword evidence="1" id="KW-0472">Membrane</keyword>
<sequence length="333" mass="34634">MALRTITSDPMLRLLGAAMLLAAILPATGEWRSASQMAANAGIFALFLANGMRIARGEIAAGLANWRFFLPLTLWIFGVMAIAGLGFSVAGKAALPPLVAAGFLYLGVLPTTVQSSTSYSSLAGGNVALSVIAAASMSILGVFISVPIFLALGGSGEGMVGSDAIMKIVIILIVPFAIGQLVQTRTANFIARQKSRIIWLDRLVIAFAVYVAFSGAVEQGIWSKIDLAGWGYTLGLVAVFLALGHAGAWAASRFAGRSREDRIAFLFAGAQKSAAIGAPLATVLFPAEVAGFIVLPLLLYHFFQLVLAAPLATRLAAKHLPDASGSSAPTTRS</sequence>
<dbReference type="RefSeq" id="WP_221423512.1">
    <property type="nucleotide sequence ID" value="NZ_CP081297.1"/>
</dbReference>
<dbReference type="Proteomes" id="UP000824280">
    <property type="component" value="Chromosome"/>
</dbReference>
<dbReference type="InterPro" id="IPR016833">
    <property type="entry name" value="Put_Na-Bile_cotransptr"/>
</dbReference>
<feature type="transmembrane region" description="Helical" evidence="1">
    <location>
        <begin position="291"/>
        <end position="312"/>
    </location>
</feature>
<dbReference type="PIRSF" id="PIRSF026166">
    <property type="entry name" value="UCP026166"/>
    <property type="match status" value="1"/>
</dbReference>
<feature type="transmembrane region" description="Helical" evidence="1">
    <location>
        <begin position="228"/>
        <end position="251"/>
    </location>
</feature>
<feature type="transmembrane region" description="Helical" evidence="1">
    <location>
        <begin position="164"/>
        <end position="182"/>
    </location>
</feature>
<dbReference type="Pfam" id="PF13593">
    <property type="entry name" value="SBF_like"/>
    <property type="match status" value="1"/>
</dbReference>
<organism evidence="2 3">
    <name type="scientific">Qipengyuania psychrotolerans</name>
    <dbReference type="NCBI Taxonomy" id="2867238"/>
    <lineage>
        <taxon>Bacteria</taxon>
        <taxon>Pseudomonadati</taxon>
        <taxon>Pseudomonadota</taxon>
        <taxon>Alphaproteobacteria</taxon>
        <taxon>Sphingomonadales</taxon>
        <taxon>Erythrobacteraceae</taxon>
        <taxon>Qipengyuania</taxon>
    </lineage>
</organism>
<dbReference type="InterPro" id="IPR038770">
    <property type="entry name" value="Na+/solute_symporter_sf"/>
</dbReference>
<feature type="transmembrane region" description="Helical" evidence="1">
    <location>
        <begin position="263"/>
        <end position="285"/>
    </location>
</feature>
<feature type="transmembrane region" description="Helical" evidence="1">
    <location>
        <begin position="125"/>
        <end position="152"/>
    </location>
</feature>
<protein>
    <submittedName>
        <fullName evidence="2">Bile acid:sodium symporter</fullName>
    </submittedName>
</protein>
<reference evidence="2 3" key="1">
    <citation type="submission" date="2021-08" db="EMBL/GenBank/DDBJ databases">
        <title>Comparative Genomics Analysis of the Genus Qipengyuania Reveals Extensive Genetic Diversity and Metabolic Versatility, Including the Description of Fifteen Novel Species.</title>
        <authorList>
            <person name="Liu Y."/>
        </authorList>
    </citation>
    <scope>NUCLEOTIDE SEQUENCE [LARGE SCALE GENOMIC DNA]</scope>
    <source>
        <strain evidence="2 3">1XM2-8</strain>
    </source>
</reference>